<evidence type="ECO:0000256" key="1">
    <source>
        <dbReference type="ARBA" id="ARBA00023224"/>
    </source>
</evidence>
<dbReference type="InterPro" id="IPR039379">
    <property type="entry name" value="Protoglobin_sensor_dom"/>
</dbReference>
<dbReference type="GO" id="GO:0004888">
    <property type="term" value="F:transmembrane signaling receptor activity"/>
    <property type="evidence" value="ECO:0007669"/>
    <property type="project" value="InterPro"/>
</dbReference>
<dbReference type="Pfam" id="PF11563">
    <property type="entry name" value="Protoglobin"/>
    <property type="match status" value="1"/>
</dbReference>
<dbReference type="InterPro" id="IPR044398">
    <property type="entry name" value="Globin-sensor_dom"/>
</dbReference>
<accession>A0A372L7L3</accession>
<dbReference type="EMBL" id="QVTD01000023">
    <property type="protein sequence ID" value="RFU60656.1"/>
    <property type="molecule type" value="Genomic_DNA"/>
</dbReference>
<comment type="caution">
    <text evidence="5">The sequence shown here is derived from an EMBL/GenBank/DDBJ whole genome shotgun (WGS) entry which is preliminary data.</text>
</comment>
<evidence type="ECO:0000256" key="3">
    <source>
        <dbReference type="PROSITE-ProRule" id="PRU00284"/>
    </source>
</evidence>
<dbReference type="Gene3D" id="1.10.490.10">
    <property type="entry name" value="Globins"/>
    <property type="match status" value="1"/>
</dbReference>
<proteinExistence type="inferred from homology"/>
<dbReference type="InterPro" id="IPR004089">
    <property type="entry name" value="MCPsignal_dom"/>
</dbReference>
<keyword evidence="1 3" id="KW-0807">Transducer</keyword>
<dbReference type="SMART" id="SM00283">
    <property type="entry name" value="MA"/>
    <property type="match status" value="1"/>
</dbReference>
<feature type="domain" description="Methyl-accepting transducer" evidence="4">
    <location>
        <begin position="201"/>
        <end position="451"/>
    </location>
</feature>
<dbReference type="AlphaFoldDB" id="A0A372L7L3"/>
<dbReference type="GO" id="GO:0019825">
    <property type="term" value="F:oxygen binding"/>
    <property type="evidence" value="ECO:0007669"/>
    <property type="project" value="InterPro"/>
</dbReference>
<evidence type="ECO:0000256" key="2">
    <source>
        <dbReference type="ARBA" id="ARBA00029447"/>
    </source>
</evidence>
<dbReference type="Proteomes" id="UP000262939">
    <property type="component" value="Unassembled WGS sequence"/>
</dbReference>
<dbReference type="OrthoDB" id="266313at2"/>
<dbReference type="Gene3D" id="1.10.287.950">
    <property type="entry name" value="Methyl-accepting chemotaxis protein"/>
    <property type="match status" value="1"/>
</dbReference>
<organism evidence="5 6">
    <name type="scientific">Peribacillus glennii</name>
    <dbReference type="NCBI Taxonomy" id="2303991"/>
    <lineage>
        <taxon>Bacteria</taxon>
        <taxon>Bacillati</taxon>
        <taxon>Bacillota</taxon>
        <taxon>Bacilli</taxon>
        <taxon>Bacillales</taxon>
        <taxon>Bacillaceae</taxon>
        <taxon>Peribacillus</taxon>
    </lineage>
</organism>
<dbReference type="PRINTS" id="PR00260">
    <property type="entry name" value="CHEMTRNSDUCR"/>
</dbReference>
<reference evidence="5 6" key="1">
    <citation type="submission" date="2018-08" db="EMBL/GenBank/DDBJ databases">
        <title>Bacillus chawlae sp. nov., Bacillus glennii sp. nov., and Bacillus saganii sp. nov. Isolated from the Vehicle Assembly Building at Kennedy Space Center where the Viking Spacecraft were Assembled.</title>
        <authorList>
            <person name="Seuylemezian A."/>
            <person name="Vaishampayan P."/>
        </authorList>
    </citation>
    <scope>NUCLEOTIDE SEQUENCE [LARGE SCALE GENOMIC DNA]</scope>
    <source>
        <strain evidence="5 6">V44-8</strain>
    </source>
</reference>
<name>A0A372L7L3_9BACI</name>
<gene>
    <name evidence="5" type="ORF">D0466_21020</name>
</gene>
<dbReference type="InterPro" id="IPR004090">
    <property type="entry name" value="Chemotax_Me-accpt_rcpt"/>
</dbReference>
<protein>
    <submittedName>
        <fullName evidence="5">Chemotaxis protein</fullName>
    </submittedName>
</protein>
<evidence type="ECO:0000259" key="4">
    <source>
        <dbReference type="PROSITE" id="PS50111"/>
    </source>
</evidence>
<keyword evidence="6" id="KW-1185">Reference proteome</keyword>
<dbReference type="GO" id="GO:0007165">
    <property type="term" value="P:signal transduction"/>
    <property type="evidence" value="ECO:0007669"/>
    <property type="project" value="UniProtKB-KW"/>
</dbReference>
<sequence length="456" mass="51132">MSGCPFHSLVKNQEGIFRLFRKPNDGGESEAVIVPSSSNRVNPVFQELHGSNVLQLQLIGLEQKDIENLAQIKPIMERNAKTIVDSFYVKLQEIPPLITIINDHSTLNRLKETLAGYLLDMVSGDIGNNYVTRRRVVGSVHNRIGLFPEWYIAAFTLIQTEMLHVLTRELDSWEEVTDVFVSFQKLSSFDMQIAIETYIQSYTSSMMKLNEIEDLQYKLNDSSSTLAASAKQTTTHIAEKEIQLNRMLGEIADIQASSRDMIQHVEKGKQHVAAALEKVDHVVAMIETTKNLTSELSESSVQINQIVKSIRGISNQTNILSLNAAIEAARAGEHGKGFSIVAQEVRKLAHQTESALDHIQSQISSVQETIDKFEQRFQTIVAETSVFREVNRDVIGILEGSVEGIRTSDVRIKTFGKEVVDFRRTFEEVTEASFQIASMAEQLSRLNSQLTSKFTG</sequence>
<dbReference type="PANTHER" id="PTHR32089:SF112">
    <property type="entry name" value="LYSOZYME-LIKE PROTEIN-RELATED"/>
    <property type="match status" value="1"/>
</dbReference>
<dbReference type="PANTHER" id="PTHR32089">
    <property type="entry name" value="METHYL-ACCEPTING CHEMOTAXIS PROTEIN MCPB"/>
    <property type="match status" value="1"/>
</dbReference>
<dbReference type="GO" id="GO:0016020">
    <property type="term" value="C:membrane"/>
    <property type="evidence" value="ECO:0007669"/>
    <property type="project" value="InterPro"/>
</dbReference>
<dbReference type="InterPro" id="IPR009050">
    <property type="entry name" value="Globin-like_sf"/>
</dbReference>
<dbReference type="PROSITE" id="PS50111">
    <property type="entry name" value="CHEMOTAXIS_TRANSDUC_2"/>
    <property type="match status" value="1"/>
</dbReference>
<dbReference type="SUPFAM" id="SSF58104">
    <property type="entry name" value="Methyl-accepting chemotaxis protein (MCP) signaling domain"/>
    <property type="match status" value="1"/>
</dbReference>
<dbReference type="SUPFAM" id="SSF46458">
    <property type="entry name" value="Globin-like"/>
    <property type="match status" value="1"/>
</dbReference>
<comment type="similarity">
    <text evidence="2">Belongs to the methyl-accepting chemotaxis (MCP) protein family.</text>
</comment>
<dbReference type="GO" id="GO:0020037">
    <property type="term" value="F:heme binding"/>
    <property type="evidence" value="ECO:0007669"/>
    <property type="project" value="InterPro"/>
</dbReference>
<dbReference type="InterPro" id="IPR012292">
    <property type="entry name" value="Globin/Proto"/>
</dbReference>
<dbReference type="GO" id="GO:0006935">
    <property type="term" value="P:chemotaxis"/>
    <property type="evidence" value="ECO:0007669"/>
    <property type="project" value="InterPro"/>
</dbReference>
<evidence type="ECO:0000313" key="6">
    <source>
        <dbReference type="Proteomes" id="UP000262939"/>
    </source>
</evidence>
<evidence type="ECO:0000313" key="5">
    <source>
        <dbReference type="EMBL" id="RFU60656.1"/>
    </source>
</evidence>
<dbReference type="CDD" id="cd01068">
    <property type="entry name" value="globin_sensor"/>
    <property type="match status" value="1"/>
</dbReference>
<dbReference type="Pfam" id="PF00015">
    <property type="entry name" value="MCPsignal"/>
    <property type="match status" value="1"/>
</dbReference>